<dbReference type="RefSeq" id="WP_111477682.1">
    <property type="nucleotide sequence ID" value="NZ_QHKM01000002.1"/>
</dbReference>
<dbReference type="EMBL" id="QHKM01000002">
    <property type="protein sequence ID" value="RAK68069.1"/>
    <property type="molecule type" value="Genomic_DNA"/>
</dbReference>
<proteinExistence type="predicted"/>
<comment type="caution">
    <text evidence="1">The sequence shown here is derived from an EMBL/GenBank/DDBJ whole genome shotgun (WGS) entry which is preliminary data.</text>
</comment>
<protein>
    <submittedName>
        <fullName evidence="1">Uncharacterized protein</fullName>
    </submittedName>
</protein>
<dbReference type="Proteomes" id="UP000248553">
    <property type="component" value="Unassembled WGS sequence"/>
</dbReference>
<evidence type="ECO:0000313" key="1">
    <source>
        <dbReference type="EMBL" id="RAK68069.1"/>
    </source>
</evidence>
<gene>
    <name evidence="1" type="ORF">DLM85_08485</name>
</gene>
<reference evidence="2" key="1">
    <citation type="submission" date="2018-05" db="EMBL/GenBank/DDBJ databases">
        <authorList>
            <person name="Nie L."/>
        </authorList>
    </citation>
    <scope>NUCLEOTIDE SEQUENCE [LARGE SCALE GENOMIC DNA]</scope>
    <source>
        <strain evidence="2">NL</strain>
    </source>
</reference>
<organism evidence="1 2">
    <name type="scientific">Hymenobacter edaphi</name>
    <dbReference type="NCBI Taxonomy" id="2211146"/>
    <lineage>
        <taxon>Bacteria</taxon>
        <taxon>Pseudomonadati</taxon>
        <taxon>Bacteroidota</taxon>
        <taxon>Cytophagia</taxon>
        <taxon>Cytophagales</taxon>
        <taxon>Hymenobacteraceae</taxon>
        <taxon>Hymenobacter</taxon>
    </lineage>
</organism>
<evidence type="ECO:0000313" key="2">
    <source>
        <dbReference type="Proteomes" id="UP000248553"/>
    </source>
</evidence>
<dbReference type="AlphaFoldDB" id="A0A328BNB1"/>
<accession>A0A328BNB1</accession>
<dbReference type="OrthoDB" id="877056at2"/>
<keyword evidence="2" id="KW-1185">Reference proteome</keyword>
<name>A0A328BNB1_9BACT</name>
<sequence>MASPFKKRFRNFFLSKSISRETMKQLVGDHLDALDADKQPEDAPDTAAMAARLRPLYEQFQVGLGTGRAVTAERGSHTGSVGSAFDALKSYPAEVARVHILPKHDEKSAVYKEFFPKGRTAFSGASQKSIGTDIRAFMLTARKYDALVPAAAVAELQTRLKAFEDADTDQGKVAKQTKEGNQAIGKDQKKLAVHLFANFGTLISAFAAEPEKAEPYFNLSLLPSTQRKKNKPATAVA</sequence>